<keyword evidence="2" id="KW-1185">Reference proteome</keyword>
<name>A0A9P1IXA2_9PELO</name>
<comment type="caution">
    <text evidence="1">The sequence shown here is derived from an EMBL/GenBank/DDBJ whole genome shotgun (WGS) entry which is preliminary data.</text>
</comment>
<sequence length="143" mass="17188">MDSDNQAKSPQWKKIKFYNDPMDVEDLHNRMEFFSIALENFESNTSSEFYSDKIKIFNLDIIFFPIADSDVIEQNHPLWNIFLANIIDLWNESSLRRSVEDNEIAKLWWFQNYFHNRDWLINGEVPSLLLFRETNQDDGFQNL</sequence>
<evidence type="ECO:0000313" key="2">
    <source>
        <dbReference type="Proteomes" id="UP001152747"/>
    </source>
</evidence>
<proteinExistence type="predicted"/>
<reference evidence="1" key="1">
    <citation type="submission" date="2022-11" db="EMBL/GenBank/DDBJ databases">
        <authorList>
            <person name="Kikuchi T."/>
        </authorList>
    </citation>
    <scope>NUCLEOTIDE SEQUENCE</scope>
    <source>
        <strain evidence="1">PS1010</strain>
    </source>
</reference>
<evidence type="ECO:0000313" key="1">
    <source>
        <dbReference type="EMBL" id="CAI5452781.1"/>
    </source>
</evidence>
<dbReference type="Proteomes" id="UP001152747">
    <property type="component" value="Unassembled WGS sequence"/>
</dbReference>
<dbReference type="EMBL" id="CANHGI010000005">
    <property type="protein sequence ID" value="CAI5452781.1"/>
    <property type="molecule type" value="Genomic_DNA"/>
</dbReference>
<organism evidence="1 2">
    <name type="scientific">Caenorhabditis angaria</name>
    <dbReference type="NCBI Taxonomy" id="860376"/>
    <lineage>
        <taxon>Eukaryota</taxon>
        <taxon>Metazoa</taxon>
        <taxon>Ecdysozoa</taxon>
        <taxon>Nematoda</taxon>
        <taxon>Chromadorea</taxon>
        <taxon>Rhabditida</taxon>
        <taxon>Rhabditina</taxon>
        <taxon>Rhabditomorpha</taxon>
        <taxon>Rhabditoidea</taxon>
        <taxon>Rhabditidae</taxon>
        <taxon>Peloderinae</taxon>
        <taxon>Caenorhabditis</taxon>
    </lineage>
</organism>
<gene>
    <name evidence="1" type="ORF">CAMP_LOCUS15418</name>
</gene>
<accession>A0A9P1IXA2</accession>
<protein>
    <submittedName>
        <fullName evidence="1">Uncharacterized protein</fullName>
    </submittedName>
</protein>
<dbReference type="AlphaFoldDB" id="A0A9P1IXA2"/>